<dbReference type="SMART" id="SM00822">
    <property type="entry name" value="PKS_KR"/>
    <property type="match status" value="1"/>
</dbReference>
<keyword evidence="6" id="KW-1185">Reference proteome</keyword>
<gene>
    <name evidence="5" type="primary">gno_1</name>
    <name evidence="5" type="ORF">OCH7691_02088</name>
</gene>
<dbReference type="GO" id="GO:0008874">
    <property type="term" value="F:gluconate 5-dehydrogenase activity"/>
    <property type="evidence" value="ECO:0007669"/>
    <property type="project" value="UniProtKB-EC"/>
</dbReference>
<dbReference type="GO" id="GO:0016020">
    <property type="term" value="C:membrane"/>
    <property type="evidence" value="ECO:0007669"/>
    <property type="project" value="TreeGrafter"/>
</dbReference>
<dbReference type="InterPro" id="IPR057326">
    <property type="entry name" value="KR_dom"/>
</dbReference>
<evidence type="ECO:0000313" key="6">
    <source>
        <dbReference type="Proteomes" id="UP000193200"/>
    </source>
</evidence>
<dbReference type="PROSITE" id="PS00061">
    <property type="entry name" value="ADH_SHORT"/>
    <property type="match status" value="1"/>
</dbReference>
<dbReference type="InterPro" id="IPR002347">
    <property type="entry name" value="SDR_fam"/>
</dbReference>
<keyword evidence="2 5" id="KW-0560">Oxidoreductase</keyword>
<reference evidence="5 6" key="1">
    <citation type="submission" date="2017-03" db="EMBL/GenBank/DDBJ databases">
        <authorList>
            <person name="Afonso C.L."/>
            <person name="Miller P.J."/>
            <person name="Scott M.A."/>
            <person name="Spackman E."/>
            <person name="Goraichik I."/>
            <person name="Dimitrov K.M."/>
            <person name="Suarez D.L."/>
            <person name="Swayne D.E."/>
        </authorList>
    </citation>
    <scope>NUCLEOTIDE SEQUENCE [LARGE SCALE GENOMIC DNA]</scope>
    <source>
        <strain evidence="5 6">CECT 7691</strain>
    </source>
</reference>
<proteinExistence type="inferred from homology"/>
<keyword evidence="3" id="KW-0472">Membrane</keyword>
<evidence type="ECO:0000256" key="1">
    <source>
        <dbReference type="ARBA" id="ARBA00006484"/>
    </source>
</evidence>
<dbReference type="EMBL" id="FWFR01000001">
    <property type="protein sequence ID" value="SLN48260.1"/>
    <property type="molecule type" value="Genomic_DNA"/>
</dbReference>
<keyword evidence="3" id="KW-1133">Transmembrane helix</keyword>
<accession>A0A1Y5SYT7</accession>
<evidence type="ECO:0000256" key="3">
    <source>
        <dbReference type="SAM" id="Phobius"/>
    </source>
</evidence>
<dbReference type="PRINTS" id="PR00081">
    <property type="entry name" value="GDHRDH"/>
</dbReference>
<name>A0A1Y5SYT7_9PROT</name>
<dbReference type="PANTHER" id="PTHR44196:SF1">
    <property type="entry name" value="DEHYDROGENASE_REDUCTASE SDR FAMILY MEMBER 7B"/>
    <property type="match status" value="1"/>
</dbReference>
<evidence type="ECO:0000313" key="5">
    <source>
        <dbReference type="EMBL" id="SLN48260.1"/>
    </source>
</evidence>
<dbReference type="PANTHER" id="PTHR44196">
    <property type="entry name" value="DEHYDROGENASE/REDUCTASE SDR FAMILY MEMBER 7B"/>
    <property type="match status" value="1"/>
</dbReference>
<evidence type="ECO:0000259" key="4">
    <source>
        <dbReference type="SMART" id="SM00822"/>
    </source>
</evidence>
<protein>
    <submittedName>
        <fullName evidence="5">Gluconate 5-dehydrogenase</fullName>
        <ecNumber evidence="5">1.1.1.69</ecNumber>
    </submittedName>
</protein>
<dbReference type="InParanoid" id="A0A1Y5SYT7"/>
<organism evidence="5 6">
    <name type="scientific">Oceanibacterium hippocampi</name>
    <dbReference type="NCBI Taxonomy" id="745714"/>
    <lineage>
        <taxon>Bacteria</taxon>
        <taxon>Pseudomonadati</taxon>
        <taxon>Pseudomonadota</taxon>
        <taxon>Alphaproteobacteria</taxon>
        <taxon>Sneathiellales</taxon>
        <taxon>Sneathiellaceae</taxon>
        <taxon>Oceanibacterium</taxon>
    </lineage>
</organism>
<evidence type="ECO:0000256" key="2">
    <source>
        <dbReference type="ARBA" id="ARBA00023002"/>
    </source>
</evidence>
<dbReference type="AlphaFoldDB" id="A0A1Y5SYT7"/>
<keyword evidence="3" id="KW-0812">Transmembrane</keyword>
<dbReference type="InterPro" id="IPR036291">
    <property type="entry name" value="NAD(P)-bd_dom_sf"/>
</dbReference>
<sequence>MQDPRTILITGASSGIGAALAHAYAAPGRRLALQGRDEARLNEVAEACRARGAEAETVTLDVRDGAALKAWIEAVDHRAPVDLVIANAGTGLGLPKPAELGEHTEAVFAINVQGVFDTVHPLVPRMAERRSGQIAIVSSIAGYFGIPGNLAYTASKAAVRNYGEGLRGYMARHGVGVSVISPGFVRSRLTARNRFPMPFLMDADRAAGIIRRGLARNRATIIFPLRMAALTLAIAALPVGLRSRLFQRAPAKD</sequence>
<feature type="domain" description="Ketoreductase" evidence="4">
    <location>
        <begin position="5"/>
        <end position="188"/>
    </location>
</feature>
<feature type="transmembrane region" description="Helical" evidence="3">
    <location>
        <begin position="221"/>
        <end position="241"/>
    </location>
</feature>
<dbReference type="Gene3D" id="3.40.50.720">
    <property type="entry name" value="NAD(P)-binding Rossmann-like Domain"/>
    <property type="match status" value="1"/>
</dbReference>
<dbReference type="RefSeq" id="WP_085883289.1">
    <property type="nucleotide sequence ID" value="NZ_FWFR01000001.1"/>
</dbReference>
<comment type="similarity">
    <text evidence="1">Belongs to the short-chain dehydrogenases/reductases (SDR) family.</text>
</comment>
<dbReference type="Pfam" id="PF00106">
    <property type="entry name" value="adh_short"/>
    <property type="match status" value="1"/>
</dbReference>
<dbReference type="EC" id="1.1.1.69" evidence="5"/>
<dbReference type="SUPFAM" id="SSF51735">
    <property type="entry name" value="NAD(P)-binding Rossmann-fold domains"/>
    <property type="match status" value="1"/>
</dbReference>
<dbReference type="OrthoDB" id="335726at2"/>
<dbReference type="Proteomes" id="UP000193200">
    <property type="component" value="Unassembled WGS sequence"/>
</dbReference>
<dbReference type="InterPro" id="IPR020904">
    <property type="entry name" value="Sc_DH/Rdtase_CS"/>
</dbReference>